<keyword evidence="8" id="KW-0378">Hydrolase</keyword>
<feature type="domain" description="Tf2-1-like SH3-like" evidence="17">
    <location>
        <begin position="270"/>
        <end position="322"/>
    </location>
</feature>
<dbReference type="Proteomes" id="UP000000763">
    <property type="component" value="Chromosome 4"/>
</dbReference>
<dbReference type="AlphaFoldDB" id="Q7XLT9"/>
<dbReference type="GO" id="GO:0006310">
    <property type="term" value="P:DNA recombination"/>
    <property type="evidence" value="ECO:0007669"/>
    <property type="project" value="UniProtKB-KW"/>
</dbReference>
<evidence type="ECO:0000256" key="12">
    <source>
        <dbReference type="ARBA" id="ARBA00022932"/>
    </source>
</evidence>
<keyword evidence="1" id="KW-0645">Protease</keyword>
<name>Q7XLT9_ORYSJ</name>
<dbReference type="InterPro" id="IPR041588">
    <property type="entry name" value="Integrase_H2C2"/>
</dbReference>
<dbReference type="Pfam" id="PF17917">
    <property type="entry name" value="RT_RNaseH"/>
    <property type="match status" value="1"/>
</dbReference>
<keyword evidence="3" id="KW-0548">Nucleotidyltransferase</keyword>
<dbReference type="InterPro" id="IPR036397">
    <property type="entry name" value="RNaseH_sf"/>
</dbReference>
<dbReference type="CDD" id="cd09274">
    <property type="entry name" value="RNase_HI_RT_Ty3"/>
    <property type="match status" value="1"/>
</dbReference>
<protein>
    <submittedName>
        <fullName evidence="18">OSJNBa0070D17.9 protein</fullName>
    </submittedName>
</protein>
<dbReference type="PANTHER" id="PTHR37984:SF5">
    <property type="entry name" value="PROTEIN NYNRIN-LIKE"/>
    <property type="match status" value="1"/>
</dbReference>
<reference evidence="19" key="1">
    <citation type="journal article" date="2005" name="Nature">
        <title>The map-based sequence of the rice genome.</title>
        <authorList>
            <consortium name="International rice genome sequencing project (IRGSP)"/>
            <person name="Matsumoto T."/>
            <person name="Wu J."/>
            <person name="Kanamori H."/>
            <person name="Katayose Y."/>
            <person name="Fujisawa M."/>
            <person name="Namiki N."/>
            <person name="Mizuno H."/>
            <person name="Yamamoto K."/>
            <person name="Antonio B.A."/>
            <person name="Baba T."/>
            <person name="Sakata K."/>
            <person name="Nagamura Y."/>
            <person name="Aoki H."/>
            <person name="Arikawa K."/>
            <person name="Arita K."/>
            <person name="Bito T."/>
            <person name="Chiden Y."/>
            <person name="Fujitsuka N."/>
            <person name="Fukunaka R."/>
            <person name="Hamada M."/>
            <person name="Harada C."/>
            <person name="Hayashi A."/>
            <person name="Hijishita S."/>
            <person name="Honda M."/>
            <person name="Hosokawa S."/>
            <person name="Ichikawa Y."/>
            <person name="Idonuma A."/>
            <person name="Iijima M."/>
            <person name="Ikeda M."/>
            <person name="Ikeno M."/>
            <person name="Ito K."/>
            <person name="Ito S."/>
            <person name="Ito T."/>
            <person name="Ito Y."/>
            <person name="Ito Y."/>
            <person name="Iwabuchi A."/>
            <person name="Kamiya K."/>
            <person name="Karasawa W."/>
            <person name="Kurita K."/>
            <person name="Katagiri S."/>
            <person name="Kikuta A."/>
            <person name="Kobayashi H."/>
            <person name="Kobayashi N."/>
            <person name="Machita K."/>
            <person name="Maehara T."/>
            <person name="Masukawa M."/>
            <person name="Mizubayashi T."/>
            <person name="Mukai Y."/>
            <person name="Nagasaki H."/>
            <person name="Nagata Y."/>
            <person name="Naito S."/>
            <person name="Nakashima M."/>
            <person name="Nakama Y."/>
            <person name="Nakamichi Y."/>
            <person name="Nakamura M."/>
            <person name="Meguro A."/>
            <person name="Negishi M."/>
            <person name="Ohta I."/>
            <person name="Ohta T."/>
            <person name="Okamoto M."/>
            <person name="Ono N."/>
            <person name="Saji S."/>
            <person name="Sakaguchi M."/>
            <person name="Sakai K."/>
            <person name="Shibata M."/>
            <person name="Shimokawa T."/>
            <person name="Song J."/>
            <person name="Takazaki Y."/>
            <person name="Terasawa K."/>
            <person name="Tsugane M."/>
            <person name="Tsuji K."/>
            <person name="Ueda S."/>
            <person name="Waki K."/>
            <person name="Yamagata H."/>
            <person name="Yamamoto M."/>
            <person name="Yamamoto S."/>
            <person name="Yamane H."/>
            <person name="Yoshiki S."/>
            <person name="Yoshihara R."/>
            <person name="Yukawa K."/>
            <person name="Zhong H."/>
            <person name="Yano M."/>
            <person name="Yuan Q."/>
            <person name="Ouyang S."/>
            <person name="Liu J."/>
            <person name="Jones K.M."/>
            <person name="Gansberger K."/>
            <person name="Moffat K."/>
            <person name="Hill J."/>
            <person name="Bera J."/>
            <person name="Fadrosh D."/>
            <person name="Jin S."/>
            <person name="Johri S."/>
            <person name="Kim M."/>
            <person name="Overton L."/>
            <person name="Reardon M."/>
            <person name="Tsitrin T."/>
            <person name="Vuong H."/>
            <person name="Weaver B."/>
            <person name="Ciecko A."/>
            <person name="Tallon L."/>
            <person name="Jackson J."/>
            <person name="Pai G."/>
            <person name="Aken S.V."/>
            <person name="Utterback T."/>
            <person name="Reidmuller S."/>
            <person name="Feldblyum T."/>
            <person name="Hsiao J."/>
            <person name="Zismann V."/>
            <person name="Iobst S."/>
            <person name="de Vazeille A.R."/>
            <person name="Buell C.R."/>
            <person name="Ying K."/>
            <person name="Li Y."/>
            <person name="Lu T."/>
            <person name="Huang Y."/>
            <person name="Zhao Q."/>
            <person name="Feng Q."/>
            <person name="Zhang L."/>
            <person name="Zhu J."/>
            <person name="Weng Q."/>
            <person name="Mu J."/>
            <person name="Lu Y."/>
            <person name="Fan D."/>
            <person name="Liu Y."/>
            <person name="Guan J."/>
            <person name="Zhang Y."/>
            <person name="Yu S."/>
            <person name="Liu X."/>
            <person name="Zhang Y."/>
            <person name="Hong G."/>
            <person name="Han B."/>
            <person name="Choisne N."/>
            <person name="Demange N."/>
            <person name="Orjeda G."/>
            <person name="Samain S."/>
            <person name="Cattolico L."/>
            <person name="Pelletier E."/>
            <person name="Couloux A."/>
            <person name="Segurens B."/>
            <person name="Wincker P."/>
            <person name="D'Hont A."/>
            <person name="Scarpelli C."/>
            <person name="Weissenbach J."/>
            <person name="Salanoubat M."/>
            <person name="Quetier F."/>
            <person name="Yu Y."/>
            <person name="Kim H.R."/>
            <person name="Rambo T."/>
            <person name="Currie J."/>
            <person name="Collura K."/>
            <person name="Luo M."/>
            <person name="Yang T."/>
            <person name="Ammiraju J.S.S."/>
            <person name="Engler F."/>
            <person name="Soderlund C."/>
            <person name="Wing R.A."/>
            <person name="Palmer L.E."/>
            <person name="de la Bastide M."/>
            <person name="Spiegel L."/>
            <person name="Nascimento L."/>
            <person name="Zutavern T."/>
            <person name="O'Shaughnessy A."/>
            <person name="Dike S."/>
            <person name="Dedhia N."/>
            <person name="Preston R."/>
            <person name="Balija V."/>
            <person name="McCombie W.R."/>
            <person name="Chow T."/>
            <person name="Chen H."/>
            <person name="Chung M."/>
            <person name="Chen C."/>
            <person name="Shaw J."/>
            <person name="Wu H."/>
            <person name="Hsiao K."/>
            <person name="Chao Y."/>
            <person name="Chu M."/>
            <person name="Cheng C."/>
            <person name="Hour A."/>
            <person name="Lee P."/>
            <person name="Lin S."/>
            <person name="Lin Y."/>
            <person name="Liou J."/>
            <person name="Liu S."/>
            <person name="Hsing Y."/>
            <person name="Raghuvanshi S."/>
            <person name="Mohanty A."/>
            <person name="Bharti A.K."/>
            <person name="Gaur A."/>
            <person name="Gupta V."/>
            <person name="Kumar D."/>
            <person name="Ravi V."/>
            <person name="Vij S."/>
            <person name="Kapur A."/>
            <person name="Khurana P."/>
            <person name="Khurana P."/>
            <person name="Khurana J.P."/>
            <person name="Tyagi A.K."/>
            <person name="Gaikwad K."/>
            <person name="Singh A."/>
            <person name="Dalal V."/>
            <person name="Srivastava S."/>
            <person name="Dixit A."/>
            <person name="Pal A.K."/>
            <person name="Ghazi I.A."/>
            <person name="Yadav M."/>
            <person name="Pandit A."/>
            <person name="Bhargava A."/>
            <person name="Sureshbabu K."/>
            <person name="Batra K."/>
            <person name="Sharma T.R."/>
            <person name="Mohapatra T."/>
            <person name="Singh N.K."/>
            <person name="Messing J."/>
            <person name="Nelson A.B."/>
            <person name="Fuks G."/>
            <person name="Kavchok S."/>
            <person name="Keizer G."/>
            <person name="Linton E."/>
            <person name="Llaca V."/>
            <person name="Song R."/>
            <person name="Tanyolac B."/>
            <person name="Young S."/>
            <person name="Ho-Il K."/>
            <person name="Hahn J.H."/>
            <person name="Sangsakoo G."/>
            <person name="Vanavichit A."/>
            <person name="de Mattos Luiz.A.T."/>
            <person name="Zimmer P.D."/>
            <person name="Malone G."/>
            <person name="Dellagostin O."/>
            <person name="de Oliveira A.C."/>
            <person name="Bevan M."/>
            <person name="Bancroft I."/>
            <person name="Minx P."/>
            <person name="Cordum H."/>
            <person name="Wilson R."/>
            <person name="Cheng Z."/>
            <person name="Jin W."/>
            <person name="Jiang J."/>
            <person name="Leong S.A."/>
            <person name="Iwama H."/>
            <person name="Gojobori T."/>
            <person name="Itoh T."/>
            <person name="Niimura Y."/>
            <person name="Fujii Y."/>
            <person name="Habara T."/>
            <person name="Sakai H."/>
            <person name="Sato Y."/>
            <person name="Wilson G."/>
            <person name="Kumar K."/>
            <person name="McCouch S."/>
            <person name="Juretic N."/>
            <person name="Hoen D."/>
            <person name="Wright S."/>
            <person name="Bruskiewich R."/>
            <person name="Bureau T."/>
            <person name="Miyao A."/>
            <person name="Hirochika H."/>
            <person name="Nishikawa T."/>
            <person name="Kadowaki K."/>
            <person name="Sugiura M."/>
            <person name="Burr B."/>
            <person name="Sasaki T."/>
        </authorList>
    </citation>
    <scope>NUCLEOTIDE SEQUENCE [LARGE SCALE GENOMIC DNA]</scope>
    <source>
        <strain evidence="19">cv. Nipponbare</strain>
    </source>
</reference>
<dbReference type="Pfam" id="PF17921">
    <property type="entry name" value="Integrase_H2C2"/>
    <property type="match status" value="1"/>
</dbReference>
<dbReference type="GO" id="GO:0006508">
    <property type="term" value="P:proteolysis"/>
    <property type="evidence" value="ECO:0007669"/>
    <property type="project" value="UniProtKB-KW"/>
</dbReference>
<dbReference type="InterPro" id="IPR050951">
    <property type="entry name" value="Retrovirus_Pol_polyprotein"/>
</dbReference>
<dbReference type="InterPro" id="IPR056924">
    <property type="entry name" value="SH3_Tf2-1"/>
</dbReference>
<evidence type="ECO:0000256" key="1">
    <source>
        <dbReference type="ARBA" id="ARBA00022670"/>
    </source>
</evidence>
<sequence>MAILEALKKWRHYVLGSKLIIKTDQQSLKYMMKQRLVEGIQHKLLLKLMEYDYKIEYKAGKENVVADALSRLPQTEHDNEDCQAITVVIPEWIQDIQNSYEGDIQAHKMLSMIGTDSDPNRTYSLESGILRYKGRIYVGDSNSIRTILLQDYHSSAFGRHLGIRATYQRIKGLFYWPGLKKKVENYIRECLVCQVTKSENIHIPSLLNPLEIPDMAWTHISMDFIEGLPKSHGKDVILVVVDRLTKYAHFVAMSHPYSVEQVVELQPYRQTAFGIRGSLKLRSKFYGPFKVIEKVGQVAYRLQLPNDATIHPVFHVSQLKKHLGKRAIPMPNLPSVGPEGQIKTQPTAVLQRRMMPRNGVAVTQWLILWENLGPTDATWEDADVIRNMFPTFNP</sequence>
<dbReference type="InterPro" id="IPR012337">
    <property type="entry name" value="RNaseH-like_sf"/>
</dbReference>
<evidence type="ECO:0000259" key="17">
    <source>
        <dbReference type="Pfam" id="PF24626"/>
    </source>
</evidence>
<reference evidence="19" key="2">
    <citation type="journal article" date="2008" name="Nucleic Acids Res.">
        <title>The rice annotation project database (RAP-DB): 2008 update.</title>
        <authorList>
            <consortium name="The rice annotation project (RAP)"/>
        </authorList>
    </citation>
    <scope>GENOME REANNOTATION</scope>
    <source>
        <strain evidence="19">cv. Nipponbare</strain>
    </source>
</reference>
<keyword evidence="14" id="KW-0233">DNA recombination</keyword>
<dbReference type="GO" id="GO:0004190">
    <property type="term" value="F:aspartic-type endopeptidase activity"/>
    <property type="evidence" value="ECO:0007669"/>
    <property type="project" value="UniProtKB-KW"/>
</dbReference>
<keyword evidence="11" id="KW-0695">RNA-directed DNA polymerase</keyword>
<evidence type="ECO:0000256" key="6">
    <source>
        <dbReference type="ARBA" id="ARBA00022750"/>
    </source>
</evidence>
<evidence type="ECO:0000256" key="5">
    <source>
        <dbReference type="ARBA" id="ARBA00022723"/>
    </source>
</evidence>
<keyword evidence="6" id="KW-0064">Aspartyl protease</keyword>
<dbReference type="SUPFAM" id="SSF54160">
    <property type="entry name" value="Chromo domain-like"/>
    <property type="match status" value="1"/>
</dbReference>
<evidence type="ECO:0000256" key="8">
    <source>
        <dbReference type="ARBA" id="ARBA00022801"/>
    </source>
</evidence>
<evidence type="ECO:0000313" key="18">
    <source>
        <dbReference type="EMBL" id="CAE04958.2"/>
    </source>
</evidence>
<keyword evidence="13" id="KW-0238">DNA-binding</keyword>
<dbReference type="InterPro" id="IPR041373">
    <property type="entry name" value="RT_RNaseH"/>
</dbReference>
<dbReference type="GO" id="GO:0004519">
    <property type="term" value="F:endonuclease activity"/>
    <property type="evidence" value="ECO:0007669"/>
    <property type="project" value="UniProtKB-KW"/>
</dbReference>
<evidence type="ECO:0000256" key="4">
    <source>
        <dbReference type="ARBA" id="ARBA00022722"/>
    </source>
</evidence>
<gene>
    <name evidence="18" type="primary">OSJNBa0070D17.9</name>
</gene>
<dbReference type="InterPro" id="IPR043502">
    <property type="entry name" value="DNA/RNA_pol_sf"/>
</dbReference>
<evidence type="ECO:0000256" key="7">
    <source>
        <dbReference type="ARBA" id="ARBA00022759"/>
    </source>
</evidence>
<evidence type="ECO:0000256" key="2">
    <source>
        <dbReference type="ARBA" id="ARBA00022679"/>
    </source>
</evidence>
<evidence type="ECO:0000259" key="15">
    <source>
        <dbReference type="Pfam" id="PF17917"/>
    </source>
</evidence>
<keyword evidence="9" id="KW-0460">Magnesium</keyword>
<dbReference type="GO" id="GO:0003677">
    <property type="term" value="F:DNA binding"/>
    <property type="evidence" value="ECO:0007669"/>
    <property type="project" value="UniProtKB-KW"/>
</dbReference>
<dbReference type="Gene3D" id="3.30.420.10">
    <property type="entry name" value="Ribonuclease H-like superfamily/Ribonuclease H"/>
    <property type="match status" value="1"/>
</dbReference>
<dbReference type="GO" id="GO:0003887">
    <property type="term" value="F:DNA-directed DNA polymerase activity"/>
    <property type="evidence" value="ECO:0007669"/>
    <property type="project" value="UniProtKB-KW"/>
</dbReference>
<evidence type="ECO:0000256" key="10">
    <source>
        <dbReference type="ARBA" id="ARBA00022908"/>
    </source>
</evidence>
<dbReference type="PANTHER" id="PTHR37984">
    <property type="entry name" value="PROTEIN CBG26694"/>
    <property type="match status" value="1"/>
</dbReference>
<evidence type="ECO:0000256" key="9">
    <source>
        <dbReference type="ARBA" id="ARBA00022842"/>
    </source>
</evidence>
<keyword evidence="2" id="KW-0808">Transferase</keyword>
<accession>Q7XLT9</accession>
<dbReference type="GO" id="GO:0015074">
    <property type="term" value="P:DNA integration"/>
    <property type="evidence" value="ECO:0007669"/>
    <property type="project" value="UniProtKB-KW"/>
</dbReference>
<dbReference type="GO" id="GO:0046872">
    <property type="term" value="F:metal ion binding"/>
    <property type="evidence" value="ECO:0007669"/>
    <property type="project" value="UniProtKB-KW"/>
</dbReference>
<keyword evidence="10" id="KW-0229">DNA integration</keyword>
<dbReference type="Gene3D" id="1.10.340.70">
    <property type="match status" value="1"/>
</dbReference>
<dbReference type="SUPFAM" id="SSF56672">
    <property type="entry name" value="DNA/RNA polymerases"/>
    <property type="match status" value="1"/>
</dbReference>
<dbReference type="EMBL" id="AL731612">
    <property type="protein sequence ID" value="CAE04958.2"/>
    <property type="molecule type" value="Genomic_DNA"/>
</dbReference>
<evidence type="ECO:0000256" key="13">
    <source>
        <dbReference type="ARBA" id="ARBA00023125"/>
    </source>
</evidence>
<dbReference type="SUPFAM" id="SSF53098">
    <property type="entry name" value="Ribonuclease H-like"/>
    <property type="match status" value="1"/>
</dbReference>
<keyword evidence="12" id="KW-0239">DNA-directed DNA polymerase</keyword>
<evidence type="ECO:0000256" key="11">
    <source>
        <dbReference type="ARBA" id="ARBA00022918"/>
    </source>
</evidence>
<dbReference type="GO" id="GO:0003964">
    <property type="term" value="F:RNA-directed DNA polymerase activity"/>
    <property type="evidence" value="ECO:0007669"/>
    <property type="project" value="UniProtKB-KW"/>
</dbReference>
<evidence type="ECO:0000313" key="19">
    <source>
        <dbReference type="Proteomes" id="UP000000763"/>
    </source>
</evidence>
<proteinExistence type="predicted"/>
<feature type="domain" description="Integrase zinc-binding" evidence="16">
    <location>
        <begin position="143"/>
        <end position="198"/>
    </location>
</feature>
<organism evidence="18 19">
    <name type="scientific">Oryza sativa subsp. japonica</name>
    <name type="common">Rice</name>
    <dbReference type="NCBI Taxonomy" id="39947"/>
    <lineage>
        <taxon>Eukaryota</taxon>
        <taxon>Viridiplantae</taxon>
        <taxon>Streptophyta</taxon>
        <taxon>Embryophyta</taxon>
        <taxon>Tracheophyta</taxon>
        <taxon>Spermatophyta</taxon>
        <taxon>Magnoliopsida</taxon>
        <taxon>Liliopsida</taxon>
        <taxon>Poales</taxon>
        <taxon>Poaceae</taxon>
        <taxon>BOP clade</taxon>
        <taxon>Oryzoideae</taxon>
        <taxon>Oryzeae</taxon>
        <taxon>Oryzinae</taxon>
        <taxon>Oryza</taxon>
        <taxon>Oryza sativa</taxon>
    </lineage>
</organism>
<keyword evidence="5" id="KW-0479">Metal-binding</keyword>
<evidence type="ECO:0000256" key="14">
    <source>
        <dbReference type="ARBA" id="ARBA00023172"/>
    </source>
</evidence>
<feature type="domain" description="Reverse transcriptase RNase H-like" evidence="15">
    <location>
        <begin position="1"/>
        <end position="51"/>
    </location>
</feature>
<evidence type="ECO:0000256" key="3">
    <source>
        <dbReference type="ARBA" id="ARBA00022695"/>
    </source>
</evidence>
<keyword evidence="4" id="KW-0540">Nuclease</keyword>
<evidence type="ECO:0000259" key="16">
    <source>
        <dbReference type="Pfam" id="PF17921"/>
    </source>
</evidence>
<dbReference type="Pfam" id="PF24626">
    <property type="entry name" value="SH3_Tf2-1"/>
    <property type="match status" value="1"/>
</dbReference>
<dbReference type="InterPro" id="IPR016197">
    <property type="entry name" value="Chromo-like_dom_sf"/>
</dbReference>
<keyword evidence="7" id="KW-0255">Endonuclease</keyword>